<evidence type="ECO:0000256" key="1">
    <source>
        <dbReference type="ARBA" id="ARBA00004651"/>
    </source>
</evidence>
<feature type="transmembrane region" description="Helical" evidence="6">
    <location>
        <begin position="167"/>
        <end position="185"/>
    </location>
</feature>
<dbReference type="PANTHER" id="PTHR46663">
    <property type="entry name" value="DIGUANYLATE CYCLASE DGCT-RELATED"/>
    <property type="match status" value="1"/>
</dbReference>
<dbReference type="EMBL" id="BAAAQQ010000001">
    <property type="protein sequence ID" value="GAA2113790.1"/>
    <property type="molecule type" value="Genomic_DNA"/>
</dbReference>
<evidence type="ECO:0000256" key="2">
    <source>
        <dbReference type="ARBA" id="ARBA00022475"/>
    </source>
</evidence>
<feature type="transmembrane region" description="Helical" evidence="6">
    <location>
        <begin position="277"/>
        <end position="299"/>
    </location>
</feature>
<feature type="transmembrane region" description="Helical" evidence="6">
    <location>
        <begin position="221"/>
        <end position="237"/>
    </location>
</feature>
<name>A0ABP5J9E6_9ACTN</name>
<feature type="transmembrane region" description="Helical" evidence="6">
    <location>
        <begin position="42"/>
        <end position="61"/>
    </location>
</feature>
<feature type="transmembrane region" description="Helical" evidence="6">
    <location>
        <begin position="197"/>
        <end position="215"/>
    </location>
</feature>
<dbReference type="Pfam" id="PF00990">
    <property type="entry name" value="GGDEF"/>
    <property type="match status" value="1"/>
</dbReference>
<keyword evidence="9" id="KW-1185">Reference proteome</keyword>
<feature type="domain" description="GGDEF" evidence="7">
    <location>
        <begin position="343"/>
        <end position="479"/>
    </location>
</feature>
<dbReference type="InterPro" id="IPR000160">
    <property type="entry name" value="GGDEF_dom"/>
</dbReference>
<dbReference type="PROSITE" id="PS50887">
    <property type="entry name" value="GGDEF"/>
    <property type="match status" value="1"/>
</dbReference>
<evidence type="ECO:0000256" key="5">
    <source>
        <dbReference type="ARBA" id="ARBA00023136"/>
    </source>
</evidence>
<evidence type="ECO:0000256" key="6">
    <source>
        <dbReference type="SAM" id="Phobius"/>
    </source>
</evidence>
<dbReference type="InterPro" id="IPR029787">
    <property type="entry name" value="Nucleotide_cyclase"/>
</dbReference>
<dbReference type="RefSeq" id="WP_344301620.1">
    <property type="nucleotide sequence ID" value="NZ_BAAAQQ010000001.1"/>
</dbReference>
<feature type="transmembrane region" description="Helical" evidence="6">
    <location>
        <begin position="94"/>
        <end position="115"/>
    </location>
</feature>
<keyword evidence="3 6" id="KW-0812">Transmembrane</keyword>
<dbReference type="InterPro" id="IPR043128">
    <property type="entry name" value="Rev_trsase/Diguanyl_cyclase"/>
</dbReference>
<dbReference type="Proteomes" id="UP001500575">
    <property type="component" value="Unassembled WGS sequence"/>
</dbReference>
<evidence type="ECO:0000256" key="4">
    <source>
        <dbReference type="ARBA" id="ARBA00022989"/>
    </source>
</evidence>
<accession>A0ABP5J9E6</accession>
<reference evidence="9" key="1">
    <citation type="journal article" date="2019" name="Int. J. Syst. Evol. Microbiol.">
        <title>The Global Catalogue of Microorganisms (GCM) 10K type strain sequencing project: providing services to taxonomists for standard genome sequencing and annotation.</title>
        <authorList>
            <consortium name="The Broad Institute Genomics Platform"/>
            <consortium name="The Broad Institute Genome Sequencing Center for Infectious Disease"/>
            <person name="Wu L."/>
            <person name="Ma J."/>
        </authorList>
    </citation>
    <scope>NUCLEOTIDE SEQUENCE [LARGE SCALE GENOMIC DNA]</scope>
    <source>
        <strain evidence="9">JCM 16021</strain>
    </source>
</reference>
<dbReference type="SMART" id="SM00267">
    <property type="entry name" value="GGDEF"/>
    <property type="match status" value="1"/>
</dbReference>
<feature type="transmembrane region" description="Helical" evidence="6">
    <location>
        <begin position="244"/>
        <end position="265"/>
    </location>
</feature>
<organism evidence="8 9">
    <name type="scientific">Nocardioides bigeumensis</name>
    <dbReference type="NCBI Taxonomy" id="433657"/>
    <lineage>
        <taxon>Bacteria</taxon>
        <taxon>Bacillati</taxon>
        <taxon>Actinomycetota</taxon>
        <taxon>Actinomycetes</taxon>
        <taxon>Propionibacteriales</taxon>
        <taxon>Nocardioidaceae</taxon>
        <taxon>Nocardioides</taxon>
    </lineage>
</organism>
<dbReference type="PANTHER" id="PTHR46663:SF2">
    <property type="entry name" value="GGDEF DOMAIN-CONTAINING PROTEIN"/>
    <property type="match status" value="1"/>
</dbReference>
<dbReference type="NCBIfam" id="TIGR00254">
    <property type="entry name" value="GGDEF"/>
    <property type="match status" value="1"/>
</dbReference>
<feature type="transmembrane region" description="Helical" evidence="6">
    <location>
        <begin position="127"/>
        <end position="147"/>
    </location>
</feature>
<evidence type="ECO:0000313" key="9">
    <source>
        <dbReference type="Proteomes" id="UP001500575"/>
    </source>
</evidence>
<comment type="subcellular location">
    <subcellularLocation>
        <location evidence="1">Cell membrane</location>
        <topology evidence="1">Multi-pass membrane protein</topology>
    </subcellularLocation>
</comment>
<dbReference type="SUPFAM" id="SSF55073">
    <property type="entry name" value="Nucleotide cyclase"/>
    <property type="match status" value="1"/>
</dbReference>
<dbReference type="Gene3D" id="3.30.70.270">
    <property type="match status" value="1"/>
</dbReference>
<dbReference type="CDD" id="cd01949">
    <property type="entry name" value="GGDEF"/>
    <property type="match status" value="1"/>
</dbReference>
<protein>
    <recommendedName>
        <fullName evidence="7">GGDEF domain-containing protein</fullName>
    </recommendedName>
</protein>
<evidence type="ECO:0000256" key="3">
    <source>
        <dbReference type="ARBA" id="ARBA00022692"/>
    </source>
</evidence>
<keyword evidence="5 6" id="KW-0472">Membrane</keyword>
<keyword evidence="4 6" id="KW-1133">Transmembrane helix</keyword>
<sequence length="479" mass="51016">MQLPMRGRVALPSHPIALAVVAFVSYAVAVELYYLAFGLADALTPVATFFPPAGLALTLFLGSPYSRWPVVVGAIWGAEVTVDVLHGVAFWDCALWGVANTVEPMVAAVLLWGFIRPEGRNNIASTRHLMAFLGSAVLAGPAVGALIALPSAPAGDLETLTGFWSRWWIGDGIGVLVVTPLLLILGNSRPRERSWGAPWLALVTVLSAITLGPAQPVAHGRGAYLLLPTLVWIAFRASPLTSAAAVFIVGLSANLATLAGVGPFVEPGRPYVGQANAQIFIGTVAFSALLVVVLSANLIQRDKVELVVRHQARTDVLTGIGNRRMLFDRLDGFRSTHALQAGDPIAFLLLDLDDFKRVNDRFGHAAGDLVLKTIADRLVMATRSDETVVRFGGDEFLLCLTKSCSPDQVRALSGRLSAVVAEPIAIGTESVQVVASIGVAEGLWGDFNPDEFLRRADEEMYSAKRRPLPGTSFRSPGGS</sequence>
<dbReference type="Pfam" id="PF05231">
    <property type="entry name" value="MASE1"/>
    <property type="match status" value="1"/>
</dbReference>
<gene>
    <name evidence="8" type="ORF">GCM10009843_01840</name>
</gene>
<dbReference type="InterPro" id="IPR052163">
    <property type="entry name" value="DGC-Regulatory_Protein"/>
</dbReference>
<keyword evidence="2" id="KW-1003">Cell membrane</keyword>
<evidence type="ECO:0000259" key="7">
    <source>
        <dbReference type="PROSITE" id="PS50887"/>
    </source>
</evidence>
<feature type="transmembrane region" description="Helical" evidence="6">
    <location>
        <begin position="16"/>
        <end position="36"/>
    </location>
</feature>
<feature type="transmembrane region" description="Helical" evidence="6">
    <location>
        <begin position="68"/>
        <end position="88"/>
    </location>
</feature>
<comment type="caution">
    <text evidence="8">The sequence shown here is derived from an EMBL/GenBank/DDBJ whole genome shotgun (WGS) entry which is preliminary data.</text>
</comment>
<evidence type="ECO:0000313" key="8">
    <source>
        <dbReference type="EMBL" id="GAA2113790.1"/>
    </source>
</evidence>
<proteinExistence type="predicted"/>
<dbReference type="InterPro" id="IPR007895">
    <property type="entry name" value="MASE1"/>
</dbReference>